<reference evidence="2" key="1">
    <citation type="journal article" date="2022" name="Arch. Microbiol.">
        <title>Thiomicrorhabdus immobilis sp. nov., a mesophilic sulfur-oxidizing bacterium isolated from sediment of a brackish lake in northern Japan.</title>
        <authorList>
            <person name="Kojima H."/>
            <person name="Mochizuki J."/>
            <person name="Kanda M."/>
            <person name="Watanabe T."/>
            <person name="Fukui M."/>
        </authorList>
    </citation>
    <scope>NUCLEOTIDE SEQUENCE</scope>
    <source>
        <strain evidence="2">Am19</strain>
    </source>
</reference>
<organism evidence="2 3">
    <name type="scientific">Thiomicrorhabdus immobilis</name>
    <dbReference type="NCBI Taxonomy" id="2791037"/>
    <lineage>
        <taxon>Bacteria</taxon>
        <taxon>Pseudomonadati</taxon>
        <taxon>Pseudomonadota</taxon>
        <taxon>Gammaproteobacteria</taxon>
        <taxon>Thiotrichales</taxon>
        <taxon>Piscirickettsiaceae</taxon>
        <taxon>Thiomicrorhabdus</taxon>
    </lineage>
</organism>
<keyword evidence="1" id="KW-0472">Membrane</keyword>
<gene>
    <name evidence="2" type="ORF">THMIRHAM_05140</name>
</gene>
<accession>A0ABM7MBL4</accession>
<keyword evidence="3" id="KW-1185">Reference proteome</keyword>
<evidence type="ECO:0000313" key="2">
    <source>
        <dbReference type="EMBL" id="BCN92729.1"/>
    </source>
</evidence>
<dbReference type="SUPFAM" id="SSF53474">
    <property type="entry name" value="alpha/beta-Hydrolases"/>
    <property type="match status" value="1"/>
</dbReference>
<feature type="transmembrane region" description="Helical" evidence="1">
    <location>
        <begin position="110"/>
        <end position="130"/>
    </location>
</feature>
<keyword evidence="1" id="KW-0812">Transmembrane</keyword>
<dbReference type="Proteomes" id="UP001054820">
    <property type="component" value="Chromosome"/>
</dbReference>
<protein>
    <submittedName>
        <fullName evidence="2">Membrane protein</fullName>
    </submittedName>
</protein>
<keyword evidence="1" id="KW-1133">Transmembrane helix</keyword>
<dbReference type="InterPro" id="IPR029058">
    <property type="entry name" value="AB_hydrolase_fold"/>
</dbReference>
<sequence>MNPVTKRKIFYIPGFDPRSESYYKKLLLQNFPEIKASLSGQTKSQLSYQLGGLSVDYEILSWHESVRNHWLSGFKGNLINVATLFTEFVFKGGYLRGSKVTLRDAIQKGFSVYLFLAWFLLAVGLLFYIKQSIYDVYGGFATVLAMIAWFFLNALIYRGFEKTHIFWVTRIMRFFALYAKQQTVDVIEKEKQFQAKIAYTLQSKAFDEVVLVGHSVGTILTLNILSELEKNGQAKALSVFTLGHCVTGVSVVKGAAWFNQKLASIEYRQSYWVDVTSGKDAVNFYKVNPGFDTKAKPDRVLSAGFHKIFYKKFYKSLRWDFYKVHFLYLYKPDLPDKSVFNYQKLLTEPLLLKRLKEGAE</sequence>
<evidence type="ECO:0000256" key="1">
    <source>
        <dbReference type="SAM" id="Phobius"/>
    </source>
</evidence>
<evidence type="ECO:0000313" key="3">
    <source>
        <dbReference type="Proteomes" id="UP001054820"/>
    </source>
</evidence>
<dbReference type="EMBL" id="AP024202">
    <property type="protein sequence ID" value="BCN92729.1"/>
    <property type="molecule type" value="Genomic_DNA"/>
</dbReference>
<name>A0ABM7MBL4_9GAMM</name>
<proteinExistence type="predicted"/>
<feature type="transmembrane region" description="Helical" evidence="1">
    <location>
        <begin position="136"/>
        <end position="157"/>
    </location>
</feature>